<dbReference type="EMBL" id="BMAU01021369">
    <property type="protein sequence ID" value="GFY24062.1"/>
    <property type="molecule type" value="Genomic_DNA"/>
</dbReference>
<accession>A0A8X7BAW1</accession>
<feature type="compositionally biased region" description="Polar residues" evidence="1">
    <location>
        <begin position="12"/>
        <end position="28"/>
    </location>
</feature>
<sequence>MKHHNGCRRNAQRNQAPSKGLEVTNQSRNLEERDHFEDYLNQFEGSRLSEDDENSDDEYRDAEEIRIIMVFLIITRNKNDTELNM</sequence>
<name>A0A8X7BAW1_TRICX</name>
<evidence type="ECO:0000313" key="3">
    <source>
        <dbReference type="Proteomes" id="UP000887159"/>
    </source>
</evidence>
<evidence type="ECO:0000256" key="1">
    <source>
        <dbReference type="SAM" id="MobiDB-lite"/>
    </source>
</evidence>
<comment type="caution">
    <text evidence="2">The sequence shown here is derived from an EMBL/GenBank/DDBJ whole genome shotgun (WGS) entry which is preliminary data.</text>
</comment>
<protein>
    <submittedName>
        <fullName evidence="2">Uncharacterized protein</fullName>
    </submittedName>
</protein>
<keyword evidence="3" id="KW-1185">Reference proteome</keyword>
<feature type="region of interest" description="Disordered" evidence="1">
    <location>
        <begin position="1"/>
        <end position="36"/>
    </location>
</feature>
<reference evidence="2" key="1">
    <citation type="submission" date="2020-08" db="EMBL/GenBank/DDBJ databases">
        <title>Multicomponent nature underlies the extraordinary mechanical properties of spider dragline silk.</title>
        <authorList>
            <person name="Kono N."/>
            <person name="Nakamura H."/>
            <person name="Mori M."/>
            <person name="Yoshida Y."/>
            <person name="Ohtoshi R."/>
            <person name="Malay A.D."/>
            <person name="Moran D.A.P."/>
            <person name="Tomita M."/>
            <person name="Numata K."/>
            <person name="Arakawa K."/>
        </authorList>
    </citation>
    <scope>NUCLEOTIDE SEQUENCE</scope>
</reference>
<feature type="compositionally biased region" description="Basic residues" evidence="1">
    <location>
        <begin position="1"/>
        <end position="11"/>
    </location>
</feature>
<evidence type="ECO:0000313" key="2">
    <source>
        <dbReference type="EMBL" id="GFY24062.1"/>
    </source>
</evidence>
<dbReference type="Proteomes" id="UP000887159">
    <property type="component" value="Unassembled WGS sequence"/>
</dbReference>
<organism evidence="2 3">
    <name type="scientific">Trichonephila clavipes</name>
    <name type="common">Golden silk orbweaver</name>
    <name type="synonym">Nephila clavipes</name>
    <dbReference type="NCBI Taxonomy" id="2585209"/>
    <lineage>
        <taxon>Eukaryota</taxon>
        <taxon>Metazoa</taxon>
        <taxon>Ecdysozoa</taxon>
        <taxon>Arthropoda</taxon>
        <taxon>Chelicerata</taxon>
        <taxon>Arachnida</taxon>
        <taxon>Araneae</taxon>
        <taxon>Araneomorphae</taxon>
        <taxon>Entelegynae</taxon>
        <taxon>Araneoidea</taxon>
        <taxon>Nephilidae</taxon>
        <taxon>Trichonephila</taxon>
    </lineage>
</organism>
<dbReference type="AlphaFoldDB" id="A0A8X7BAW1"/>
<proteinExistence type="predicted"/>
<gene>
    <name evidence="2" type="ORF">TNCV_1011151</name>
</gene>